<reference evidence="2 3" key="1">
    <citation type="submission" date="2020-08" db="EMBL/GenBank/DDBJ databases">
        <authorList>
            <person name="Ren C."/>
            <person name="Gu Y."/>
            <person name="Xu Y."/>
        </authorList>
    </citation>
    <scope>NUCLEOTIDE SEQUENCE [LARGE SCALE GENOMIC DNA]</scope>
    <source>
        <strain evidence="2 3">LBM18003</strain>
    </source>
</reference>
<organism evidence="2 3">
    <name type="scientific">Caproicibacterium amylolyticum</name>
    <dbReference type="NCBI Taxonomy" id="2766537"/>
    <lineage>
        <taxon>Bacteria</taxon>
        <taxon>Bacillati</taxon>
        <taxon>Bacillota</taxon>
        <taxon>Clostridia</taxon>
        <taxon>Eubacteriales</taxon>
        <taxon>Oscillospiraceae</taxon>
        <taxon>Caproicibacterium</taxon>
    </lineage>
</organism>
<dbReference type="Proteomes" id="UP000516046">
    <property type="component" value="Chromosome"/>
</dbReference>
<protein>
    <submittedName>
        <fullName evidence="2">Uncharacterized protein</fullName>
    </submittedName>
</protein>
<dbReference type="RefSeq" id="WP_212507659.1">
    <property type="nucleotide sequence ID" value="NZ_CP060696.1"/>
</dbReference>
<proteinExistence type="predicted"/>
<dbReference type="EMBL" id="CP060696">
    <property type="protein sequence ID" value="QNO18594.1"/>
    <property type="molecule type" value="Genomic_DNA"/>
</dbReference>
<gene>
    <name evidence="2" type="ORF">H6X83_02790</name>
</gene>
<dbReference type="AlphaFoldDB" id="A0A7G9WIT2"/>
<keyword evidence="1" id="KW-0732">Signal</keyword>
<evidence type="ECO:0000313" key="2">
    <source>
        <dbReference type="EMBL" id="QNO18594.1"/>
    </source>
</evidence>
<keyword evidence="3" id="KW-1185">Reference proteome</keyword>
<evidence type="ECO:0000256" key="1">
    <source>
        <dbReference type="SAM" id="SignalP"/>
    </source>
</evidence>
<dbReference type="KEGG" id="caml:H6X83_02790"/>
<sequence length="284" mass="31080">MKRLKFLVSAALSAAVFISSCPVAFAAVDVSQPWVECDTTVNFTLDHGKTYAYKMTVHGTHSNPKIATGNSKVLQTERTIHKTEGGNDVYYFIVHAIGKDGEAAGVYTTLPGQAAVRHSDIAIPYVAGMYKAGSSIKAGQYVLTPNKGNSGYYEIRTSPADFLDNLETYDLFNGRRYVTVKNGQYLILQHTTMIPAKDAGKFLSNNGKYSETMFKVGFDIPAGTYRVQAASSDKFSEAYIELKNSDGGSPGSTAYDDYFTGNRDVKVSNGQYLIIEYATMTKFE</sequence>
<accession>A0A7G9WIT2</accession>
<feature type="signal peptide" evidence="1">
    <location>
        <begin position="1"/>
        <end position="26"/>
    </location>
</feature>
<evidence type="ECO:0000313" key="3">
    <source>
        <dbReference type="Proteomes" id="UP000516046"/>
    </source>
</evidence>
<name>A0A7G9WIT2_9FIRM</name>
<feature type="chain" id="PRO_5028861173" evidence="1">
    <location>
        <begin position="27"/>
        <end position="284"/>
    </location>
</feature>
<dbReference type="PROSITE" id="PS51257">
    <property type="entry name" value="PROKAR_LIPOPROTEIN"/>
    <property type="match status" value="1"/>
</dbReference>